<keyword evidence="2" id="KW-0378">Hydrolase</keyword>
<dbReference type="Gene3D" id="3.40.50.2000">
    <property type="entry name" value="Glycogen Phosphorylase B"/>
    <property type="match status" value="2"/>
</dbReference>
<dbReference type="EMBL" id="CP039375">
    <property type="protein sequence ID" value="QCD66043.1"/>
    <property type="molecule type" value="Genomic_DNA"/>
</dbReference>
<evidence type="ECO:0000259" key="1">
    <source>
        <dbReference type="Pfam" id="PF02350"/>
    </source>
</evidence>
<dbReference type="InterPro" id="IPR029767">
    <property type="entry name" value="WecB-like"/>
</dbReference>
<sequence length="410" mass="44900">MVGVLDVPSVPQSKRIYDCVEHSLSVPRDILAITGIRSEYDILYPALDAIQAHEELSAGVVASGGHVADTHGDTISYIQQNGFEVVDSVAYLLRGDDKRMRAKGVGTLVASLTEVVSRESPDILLVAGDREEPLATAIVGNYLDIPVAHIFGGDPVWGNADDPVRHAVSKMTHIHLTACADHRDRLVQMGEHEFRTFDVGNPGLDRIRTVPELSREELSREIGFDITEGPFLVLIKHPLSSERTAAGSQMETTMKALADLSIPTVAIHPNTDPGSEEIIDVLHEYQNYDFVSVHENFERDLFVNLLRYATALVGNSSAGILEAPFLSLPAVNIGNRQTGRTNAGNVVYVDHDVDEIVEAVQRLTDDTRRADLLEQTDTTYYGDGNSGPRIADVLANIDLDTELLVKSNRY</sequence>
<dbReference type="InterPro" id="IPR020004">
    <property type="entry name" value="UDP-GlcNAc_Epase"/>
</dbReference>
<feature type="domain" description="UDP-N-acetylglucosamine 2-epimerase" evidence="1">
    <location>
        <begin position="49"/>
        <end position="394"/>
    </location>
</feature>
<dbReference type="AlphaFoldDB" id="A0A4D6KK41"/>
<dbReference type="Proteomes" id="UP000297053">
    <property type="component" value="Chromosome"/>
</dbReference>
<evidence type="ECO:0000313" key="2">
    <source>
        <dbReference type="EMBL" id="QCD66043.1"/>
    </source>
</evidence>
<organism evidence="2 3">
    <name type="scientific">Halomicrobium mukohataei</name>
    <dbReference type="NCBI Taxonomy" id="57705"/>
    <lineage>
        <taxon>Archaea</taxon>
        <taxon>Methanobacteriati</taxon>
        <taxon>Methanobacteriota</taxon>
        <taxon>Stenosarchaea group</taxon>
        <taxon>Halobacteria</taxon>
        <taxon>Halobacteriales</taxon>
        <taxon>Haloarculaceae</taxon>
        <taxon>Halomicrobium</taxon>
    </lineage>
</organism>
<dbReference type="NCBIfam" id="TIGR03568">
    <property type="entry name" value="NeuC_NnaA"/>
    <property type="match status" value="1"/>
</dbReference>
<dbReference type="Pfam" id="PF02350">
    <property type="entry name" value="Epimerase_2"/>
    <property type="match status" value="1"/>
</dbReference>
<protein>
    <submittedName>
        <fullName evidence="2">UDP-N-acetylglucosamine 2-epimerase (Hydrolyzing)</fullName>
        <ecNumber evidence="2">3.2.1.183</ecNumber>
    </submittedName>
</protein>
<dbReference type="GO" id="GO:0004553">
    <property type="term" value="F:hydrolase activity, hydrolyzing O-glycosyl compounds"/>
    <property type="evidence" value="ECO:0007669"/>
    <property type="project" value="InterPro"/>
</dbReference>
<evidence type="ECO:0000313" key="3">
    <source>
        <dbReference type="Proteomes" id="UP000297053"/>
    </source>
</evidence>
<gene>
    <name evidence="2" type="primary">neuC</name>
    <name evidence="2" type="ORF">E5139_10465</name>
</gene>
<accession>A0A4D6KK41</accession>
<dbReference type="EC" id="3.2.1.183" evidence="2"/>
<dbReference type="KEGG" id="halz:E5139_10465"/>
<dbReference type="PANTHER" id="PTHR43174">
    <property type="entry name" value="UDP-N-ACETYLGLUCOSAMINE 2-EPIMERASE"/>
    <property type="match status" value="1"/>
</dbReference>
<keyword evidence="2" id="KW-0326">Glycosidase</keyword>
<dbReference type="PANTHER" id="PTHR43174:SF3">
    <property type="entry name" value="UDP-N-ACETYLGLUCOSAMINE 2-EPIMERASE"/>
    <property type="match status" value="1"/>
</dbReference>
<dbReference type="SUPFAM" id="SSF53756">
    <property type="entry name" value="UDP-Glycosyltransferase/glycogen phosphorylase"/>
    <property type="match status" value="1"/>
</dbReference>
<proteinExistence type="predicted"/>
<dbReference type="GO" id="GO:0006047">
    <property type="term" value="P:UDP-N-acetylglucosamine metabolic process"/>
    <property type="evidence" value="ECO:0007669"/>
    <property type="project" value="InterPro"/>
</dbReference>
<reference evidence="2 3" key="1">
    <citation type="submission" date="2019-04" db="EMBL/GenBank/DDBJ databases">
        <title>Complete genome sequence of Arthrobacter sp. ZXY-2 associated with effective atrazine degradation and salt adaptation.</title>
        <authorList>
            <person name="Zhao X."/>
        </authorList>
    </citation>
    <scope>NUCLEOTIDE SEQUENCE [LARGE SCALE GENOMIC DNA]</scope>
    <source>
        <strain evidence="3">ZP60</strain>
    </source>
</reference>
<name>A0A4D6KK41_9EURY</name>
<reference evidence="2 3" key="2">
    <citation type="submission" date="2019-04" db="EMBL/GenBank/DDBJ databases">
        <authorList>
            <person name="Yang S."/>
            <person name="Wei W."/>
        </authorList>
    </citation>
    <scope>NUCLEOTIDE SEQUENCE [LARGE SCALE GENOMIC DNA]</scope>
    <source>
        <strain evidence="3">ZP60</strain>
    </source>
</reference>
<dbReference type="InterPro" id="IPR003331">
    <property type="entry name" value="UDP_GlcNAc_Epimerase_2_dom"/>
</dbReference>